<dbReference type="SMART" id="SM00849">
    <property type="entry name" value="Lactamase_B"/>
    <property type="match status" value="1"/>
</dbReference>
<reference evidence="2 3" key="1">
    <citation type="submission" date="2022-10" db="EMBL/GenBank/DDBJ databases">
        <authorList>
            <person name="Xie J."/>
            <person name="Shen N."/>
        </authorList>
    </citation>
    <scope>NUCLEOTIDE SEQUENCE [LARGE SCALE GENOMIC DNA]</scope>
    <source>
        <strain evidence="2 3">YIM65594</strain>
    </source>
</reference>
<keyword evidence="3" id="KW-1185">Reference proteome</keyword>
<dbReference type="Gene3D" id="3.60.15.10">
    <property type="entry name" value="Ribonuclease Z/Hydroxyacylglutathione hydrolase-like"/>
    <property type="match status" value="1"/>
</dbReference>
<name>A0ABU6F9P6_9ACTN</name>
<dbReference type="PANTHER" id="PTHR43223:SF2">
    <property type="entry name" value="METALLO-BETA-LACTAMASE DOMAIN-CONTAINING PROTEIN"/>
    <property type="match status" value="1"/>
</dbReference>
<dbReference type="EMBL" id="JAOZYC010000136">
    <property type="protein sequence ID" value="MEB8340694.1"/>
    <property type="molecule type" value="Genomic_DNA"/>
</dbReference>
<sequence length="401" mass="44140">MLTTKPDDNPLLGSREVQVVAPGVYTIGLQGNSLAVETDQGLLIIDSGPAPAVVPGALDRLREHTDKPVRWIVYSHGHLGYNYGVPGFLDAAAERGEPRPTVIAHENVVRRYRRYLETAGLQNHINTRQFRRRSEAFPTVPPLTFPDETYGDSLTLGSTGRTVRLLWAPSETDDVTAVWLPQERILYGSAAVINGIPNIGTPMRTMRDTVRWADTLDRLAALEPATVIPEFGPVIREGGAEQLTATAAALRWLRRAVVDRLNEGACADDIVHELDYPAELFDVPWMREAYGHREYIVRDIVRSETGWWDGNPTTLHPARPAVAAAARAEAITDKQAVLDHAARLRDAGQVQEALHVVDLLALAPGDAPELAAARELKSELCGLRAKEATSYVSRSFYRVTD</sequence>
<feature type="domain" description="Metallo-beta-lactamase" evidence="1">
    <location>
        <begin position="30"/>
        <end position="231"/>
    </location>
</feature>
<evidence type="ECO:0000259" key="1">
    <source>
        <dbReference type="SMART" id="SM00849"/>
    </source>
</evidence>
<evidence type="ECO:0000313" key="2">
    <source>
        <dbReference type="EMBL" id="MEB8340694.1"/>
    </source>
</evidence>
<dbReference type="RefSeq" id="WP_326019560.1">
    <property type="nucleotide sequence ID" value="NZ_JAOZYC010000136.1"/>
</dbReference>
<protein>
    <submittedName>
        <fullName evidence="2">MBL fold metallo-hydrolase</fullName>
    </submittedName>
</protein>
<dbReference type="InterPro" id="IPR029228">
    <property type="entry name" value="Alkyl_sulf_dimr"/>
</dbReference>
<gene>
    <name evidence="2" type="ORF">OKJ99_24665</name>
</gene>
<organism evidence="2 3">
    <name type="scientific">Streptomyces endophyticus</name>
    <dbReference type="NCBI Taxonomy" id="714166"/>
    <lineage>
        <taxon>Bacteria</taxon>
        <taxon>Bacillati</taxon>
        <taxon>Actinomycetota</taxon>
        <taxon>Actinomycetes</taxon>
        <taxon>Kitasatosporales</taxon>
        <taxon>Streptomycetaceae</taxon>
        <taxon>Streptomyces</taxon>
    </lineage>
</organism>
<proteinExistence type="predicted"/>
<dbReference type="Pfam" id="PF00753">
    <property type="entry name" value="Lactamase_B"/>
    <property type="match status" value="1"/>
</dbReference>
<dbReference type="InterPro" id="IPR036866">
    <property type="entry name" value="RibonucZ/Hydroxyglut_hydro"/>
</dbReference>
<dbReference type="Pfam" id="PF14863">
    <property type="entry name" value="Alkyl_sulf_dimr"/>
    <property type="match status" value="1"/>
</dbReference>
<dbReference type="InterPro" id="IPR001279">
    <property type="entry name" value="Metallo-B-lactamas"/>
</dbReference>
<dbReference type="Gene3D" id="1.25.40.880">
    <property type="entry name" value="Alkyl sulfatase, dimerisation domain"/>
    <property type="match status" value="1"/>
</dbReference>
<comment type="caution">
    <text evidence="2">The sequence shown here is derived from an EMBL/GenBank/DDBJ whole genome shotgun (WGS) entry which is preliminary data.</text>
</comment>
<dbReference type="PANTHER" id="PTHR43223">
    <property type="entry name" value="ALKYL/ARYL-SULFATASE"/>
    <property type="match status" value="1"/>
</dbReference>
<dbReference type="InterPro" id="IPR038536">
    <property type="entry name" value="Alkyl/aryl-sulf_dimr_sf"/>
</dbReference>
<dbReference type="InterPro" id="IPR052195">
    <property type="entry name" value="Bact_Alkyl/Aryl-Sulfatase"/>
</dbReference>
<dbReference type="SUPFAM" id="SSF56281">
    <property type="entry name" value="Metallo-hydrolase/oxidoreductase"/>
    <property type="match status" value="1"/>
</dbReference>
<dbReference type="Proteomes" id="UP001354931">
    <property type="component" value="Unassembled WGS sequence"/>
</dbReference>
<evidence type="ECO:0000313" key="3">
    <source>
        <dbReference type="Proteomes" id="UP001354931"/>
    </source>
</evidence>
<accession>A0ABU6F9P6</accession>